<dbReference type="Pfam" id="PF05437">
    <property type="entry name" value="AzlD"/>
    <property type="match status" value="1"/>
</dbReference>
<comment type="caution">
    <text evidence="2">The sequence shown here is derived from an EMBL/GenBank/DDBJ whole genome shotgun (WGS) entry which is preliminary data.</text>
</comment>
<gene>
    <name evidence="2" type="ORF">ETD86_53415</name>
</gene>
<evidence type="ECO:0000313" key="2">
    <source>
        <dbReference type="EMBL" id="TMR04947.1"/>
    </source>
</evidence>
<proteinExistence type="predicted"/>
<dbReference type="OrthoDB" id="5197630at2"/>
<keyword evidence="3" id="KW-1185">Reference proteome</keyword>
<dbReference type="RefSeq" id="WP_138674235.1">
    <property type="nucleotide sequence ID" value="NZ_VCKY01000450.1"/>
</dbReference>
<name>A0A5S4EUG5_9ACTN</name>
<keyword evidence="1" id="KW-1133">Transmembrane helix</keyword>
<reference evidence="2 3" key="1">
    <citation type="submission" date="2019-05" db="EMBL/GenBank/DDBJ databases">
        <title>Draft genome sequence of Nonomuraea turkmeniaca DSM 43926.</title>
        <authorList>
            <person name="Saricaoglu S."/>
            <person name="Isik K."/>
        </authorList>
    </citation>
    <scope>NUCLEOTIDE SEQUENCE [LARGE SCALE GENOMIC DNA]</scope>
    <source>
        <strain evidence="2 3">DSM 43926</strain>
    </source>
</reference>
<feature type="transmembrane region" description="Helical" evidence="1">
    <location>
        <begin position="40"/>
        <end position="59"/>
    </location>
</feature>
<feature type="transmembrane region" description="Helical" evidence="1">
    <location>
        <begin position="71"/>
        <end position="98"/>
    </location>
</feature>
<dbReference type="InterPro" id="IPR008407">
    <property type="entry name" value="Brnchd-chn_aa_trnsp_AzlD"/>
</dbReference>
<keyword evidence="1" id="KW-0812">Transmembrane</keyword>
<protein>
    <submittedName>
        <fullName evidence="2">AzlD domain-containing protein</fullName>
    </submittedName>
</protein>
<dbReference type="EMBL" id="VCKY01000450">
    <property type="protein sequence ID" value="TMR04947.1"/>
    <property type="molecule type" value="Genomic_DNA"/>
</dbReference>
<sequence length="103" mass="10718">MTLWWAIAALCAGCYALKLAGLAAPRRVLDHPALRRFAELVPVALLAALIAVQVFTEAGELRFDPARTAGLGAAAVALLLRAPFLVVLATAAVVTALARMLLG</sequence>
<evidence type="ECO:0000313" key="3">
    <source>
        <dbReference type="Proteomes" id="UP000309128"/>
    </source>
</evidence>
<keyword evidence="1" id="KW-0472">Membrane</keyword>
<evidence type="ECO:0000256" key="1">
    <source>
        <dbReference type="SAM" id="Phobius"/>
    </source>
</evidence>
<organism evidence="2 3">
    <name type="scientific">Nonomuraea turkmeniaca</name>
    <dbReference type="NCBI Taxonomy" id="103838"/>
    <lineage>
        <taxon>Bacteria</taxon>
        <taxon>Bacillati</taxon>
        <taxon>Actinomycetota</taxon>
        <taxon>Actinomycetes</taxon>
        <taxon>Streptosporangiales</taxon>
        <taxon>Streptosporangiaceae</taxon>
        <taxon>Nonomuraea</taxon>
    </lineage>
</organism>
<accession>A0A5S4EUG5</accession>
<dbReference type="AlphaFoldDB" id="A0A5S4EUG5"/>
<dbReference type="Proteomes" id="UP000309128">
    <property type="component" value="Unassembled WGS sequence"/>
</dbReference>